<evidence type="ECO:0000313" key="3">
    <source>
        <dbReference type="EMBL" id="CDH56765.1"/>
    </source>
</evidence>
<feature type="transmembrane region" description="Helical" evidence="2">
    <location>
        <begin position="108"/>
        <end position="130"/>
    </location>
</feature>
<feature type="region of interest" description="Disordered" evidence="1">
    <location>
        <begin position="1"/>
        <end position="48"/>
    </location>
</feature>
<feature type="region of interest" description="Disordered" evidence="1">
    <location>
        <begin position="414"/>
        <end position="433"/>
    </location>
</feature>
<evidence type="ECO:0000256" key="2">
    <source>
        <dbReference type="SAM" id="Phobius"/>
    </source>
</evidence>
<dbReference type="VEuPathDB" id="FungiDB:LCOR_07778.1"/>
<feature type="compositionally biased region" description="Polar residues" evidence="1">
    <location>
        <begin position="192"/>
        <end position="212"/>
    </location>
</feature>
<evidence type="ECO:0000313" key="4">
    <source>
        <dbReference type="Proteomes" id="UP000027586"/>
    </source>
</evidence>
<dbReference type="EMBL" id="CBTN010000041">
    <property type="protein sequence ID" value="CDH56765.1"/>
    <property type="molecule type" value="Genomic_DNA"/>
</dbReference>
<accession>A0A068S438</accession>
<proteinExistence type="predicted"/>
<feature type="region of interest" description="Disordered" evidence="1">
    <location>
        <begin position="134"/>
        <end position="156"/>
    </location>
</feature>
<protein>
    <submittedName>
        <fullName evidence="3">Uncharacterized protein</fullName>
    </submittedName>
</protein>
<keyword evidence="2" id="KW-1133">Transmembrane helix</keyword>
<keyword evidence="2" id="KW-0472">Membrane</keyword>
<dbReference type="Proteomes" id="UP000027586">
    <property type="component" value="Unassembled WGS sequence"/>
</dbReference>
<sequence>MSETSKKNTHHSTKHQKNHHTTSSHHHHHHPTPTTAIKPTTSSISDHSPFIQIYNPAHDAIPVSRYVPSTSMPFIPSAITPTTTAASITPSVPIITDSSSGKQVNDNLVGTMLGTLGGFTVLLMAIILFTSVKRSRRRARQNNNQQGRGVGGGKRGWGIRESWYSDTLSTCPSTLPPPYDVGYDEHDKKEQPTSGAESGKNQQLLQPPSPTAACTTNKAVQYAPQLAYSPTSYSAFDMTKHDIEKQQPSPPNSAVTASNVRNSLQYAPQLAFSPSFHTSNLISGIDMSQQETLPPVPFVSRSTPSNERGGGDNKVDDMQGQQQQQPSPTTTQSTPHYLPQLAFSRPIQDMVNNQESTMPTTHHVVNQSSPSDTTSITVDENQARHLLSQQRLPELPPATATALPRRTSTVSTAAPAAGAAATPSPIVVPRPSRSTVRSYHAQLNMDL</sequence>
<feature type="region of interest" description="Disordered" evidence="1">
    <location>
        <begin position="294"/>
        <end position="336"/>
    </location>
</feature>
<organism evidence="3 4">
    <name type="scientific">Lichtheimia corymbifera JMRC:FSU:9682</name>
    <dbReference type="NCBI Taxonomy" id="1263082"/>
    <lineage>
        <taxon>Eukaryota</taxon>
        <taxon>Fungi</taxon>
        <taxon>Fungi incertae sedis</taxon>
        <taxon>Mucoromycota</taxon>
        <taxon>Mucoromycotina</taxon>
        <taxon>Mucoromycetes</taxon>
        <taxon>Mucorales</taxon>
        <taxon>Lichtheimiaceae</taxon>
        <taxon>Lichtheimia</taxon>
    </lineage>
</organism>
<keyword evidence="4" id="KW-1185">Reference proteome</keyword>
<evidence type="ECO:0000256" key="1">
    <source>
        <dbReference type="SAM" id="MobiDB-lite"/>
    </source>
</evidence>
<dbReference type="AlphaFoldDB" id="A0A068S438"/>
<feature type="compositionally biased region" description="Basic residues" evidence="1">
    <location>
        <begin position="7"/>
        <end position="31"/>
    </location>
</feature>
<comment type="caution">
    <text evidence="3">The sequence shown here is derived from an EMBL/GenBank/DDBJ whole genome shotgun (WGS) entry which is preliminary data.</text>
</comment>
<name>A0A068S438_9FUNG</name>
<feature type="region of interest" description="Disordered" evidence="1">
    <location>
        <begin position="168"/>
        <end position="212"/>
    </location>
</feature>
<keyword evidence="2" id="KW-0812">Transmembrane</keyword>
<feature type="compositionally biased region" description="Low complexity" evidence="1">
    <location>
        <begin position="32"/>
        <end position="45"/>
    </location>
</feature>
<feature type="compositionally biased region" description="Low complexity" evidence="1">
    <location>
        <begin position="321"/>
        <end position="335"/>
    </location>
</feature>
<reference evidence="3" key="1">
    <citation type="submission" date="2013-08" db="EMBL/GenBank/DDBJ databases">
        <title>Gene expansion shapes genome architecture in the human pathogen Lichtheimia corymbifera: an evolutionary genomics analysis in the ancient terrestrial Mucorales (Mucoromycotina).</title>
        <authorList>
            <person name="Schwartze V.U."/>
            <person name="Winter S."/>
            <person name="Shelest E."/>
            <person name="Marcet-Houben M."/>
            <person name="Horn F."/>
            <person name="Wehner S."/>
            <person name="Hoffmann K."/>
            <person name="Riege K."/>
            <person name="Sammeth M."/>
            <person name="Nowrousian M."/>
            <person name="Valiante V."/>
            <person name="Linde J."/>
            <person name="Jacobsen I.D."/>
            <person name="Marz M."/>
            <person name="Brakhage A.A."/>
            <person name="Gabaldon T."/>
            <person name="Bocker S."/>
            <person name="Voigt K."/>
        </authorList>
    </citation>
    <scope>NUCLEOTIDE SEQUENCE [LARGE SCALE GENOMIC DNA]</scope>
    <source>
        <strain evidence="3">FSU 9682</strain>
    </source>
</reference>
<dbReference type="OrthoDB" id="2283378at2759"/>
<gene>
    <name evidence="3" type="ORF">LCOR_07778.1</name>
</gene>